<dbReference type="GO" id="GO:0006629">
    <property type="term" value="P:lipid metabolic process"/>
    <property type="evidence" value="ECO:0007669"/>
    <property type="project" value="InterPro"/>
</dbReference>
<dbReference type="CDD" id="cd00519">
    <property type="entry name" value="Lipase_3"/>
    <property type="match status" value="1"/>
</dbReference>
<dbReference type="SUPFAM" id="SSF53474">
    <property type="entry name" value="alpha/beta-Hydrolases"/>
    <property type="match status" value="1"/>
</dbReference>
<reference evidence="4 5" key="2">
    <citation type="journal article" date="2017" name="Genome Biol.">
        <title>New reference genome sequences of hot pepper reveal the massive evolution of plant disease-resistance genes by retroduplication.</title>
        <authorList>
            <person name="Kim S."/>
            <person name="Park J."/>
            <person name="Yeom S.I."/>
            <person name="Kim Y.M."/>
            <person name="Seo E."/>
            <person name="Kim K.T."/>
            <person name="Kim M.S."/>
            <person name="Lee J.M."/>
            <person name="Cheong K."/>
            <person name="Shin H.S."/>
            <person name="Kim S.B."/>
            <person name="Han K."/>
            <person name="Lee J."/>
            <person name="Park M."/>
            <person name="Lee H.A."/>
            <person name="Lee H.Y."/>
            <person name="Lee Y."/>
            <person name="Oh S."/>
            <person name="Lee J.H."/>
            <person name="Choi E."/>
            <person name="Choi E."/>
            <person name="Lee S.E."/>
            <person name="Jeon J."/>
            <person name="Kim H."/>
            <person name="Choi G."/>
            <person name="Song H."/>
            <person name="Lee J."/>
            <person name="Lee S.C."/>
            <person name="Kwon J.K."/>
            <person name="Lee H.Y."/>
            <person name="Koo N."/>
            <person name="Hong Y."/>
            <person name="Kim R.W."/>
            <person name="Kang W.H."/>
            <person name="Huh J.H."/>
            <person name="Kang B.C."/>
            <person name="Yang T.J."/>
            <person name="Lee Y.H."/>
            <person name="Bennetzen J.L."/>
            <person name="Choi D."/>
        </authorList>
    </citation>
    <scope>NUCLEOTIDE SEQUENCE [LARGE SCALE GENOMIC DNA]</scope>
    <source>
        <strain evidence="5">cv. CM334</strain>
    </source>
</reference>
<sequence length="502" mass="54810">MLFSKKPFPVFLESAGYSQEDVLLQKPKAGLLKPAFTIIRDRNLNCFLLLIRGTHSIKDTLTAATGAVVPFHHSVLDDGGVSNLVLGYAHCGMVAAARWIAKLSMPFLVKALEENPEYEIKIVGHSLGGGTAALLTYILREQKELSSSTCVTFAPAACMTWELAESGKHFITTIINGSDLVPTFSTASIDVLRSEVTASSWVNDLRDQVERNRVLKVIYRSATALGSRLPSIAVAKARVAGAGALLRPVSSSTQVVMKRAQDVAQAVVKTRSSLSSWTCMGVRRRVVSPLASSKPDDFSEAPLIAPRTCETFASEVVNSVPDGNTVEYCSSSSGSGQDETDDDENAAGVDKAIGPTDVEDITEGELWYELEKELQRQEGEADVHDQEAAAAAEEIAEEEKVLVDAAENQTPISPSDVSDNHHFYPPGRIMHMVSIPSTEASDLDHDGPTEDHVGIYETPRELYSKLRLSKTMINDHYMPMYKKMMELLIRELENELDCDCES</sequence>
<evidence type="ECO:0000256" key="1">
    <source>
        <dbReference type="ARBA" id="ARBA00022801"/>
    </source>
</evidence>
<dbReference type="PANTHER" id="PTHR46023:SF6">
    <property type="entry name" value="LIPASE CLASS 3 FAMILY PROTEIN"/>
    <property type="match status" value="1"/>
</dbReference>
<evidence type="ECO:0000313" key="5">
    <source>
        <dbReference type="Proteomes" id="UP000222542"/>
    </source>
</evidence>
<gene>
    <name evidence="4" type="ORF">T459_02030</name>
</gene>
<feature type="domain" description="Fungal lipase-type" evidence="3">
    <location>
        <begin position="49"/>
        <end position="186"/>
    </location>
</feature>
<feature type="region of interest" description="Disordered" evidence="2">
    <location>
        <begin position="374"/>
        <end position="395"/>
    </location>
</feature>
<dbReference type="Gene3D" id="3.40.50.1820">
    <property type="entry name" value="alpha/beta hydrolase"/>
    <property type="match status" value="1"/>
</dbReference>
<proteinExistence type="predicted"/>
<feature type="compositionally biased region" description="Basic and acidic residues" evidence="2">
    <location>
        <begin position="374"/>
        <end position="387"/>
    </location>
</feature>
<evidence type="ECO:0000313" key="4">
    <source>
        <dbReference type="EMBL" id="PHT94148.1"/>
    </source>
</evidence>
<accession>A0A2G3AIY1</accession>
<feature type="region of interest" description="Disordered" evidence="2">
    <location>
        <begin position="323"/>
        <end position="361"/>
    </location>
</feature>
<dbReference type="Proteomes" id="UP000222542">
    <property type="component" value="Unassembled WGS sequence"/>
</dbReference>
<dbReference type="InterPro" id="IPR029058">
    <property type="entry name" value="AB_hydrolase_fold"/>
</dbReference>
<organism evidence="4 5">
    <name type="scientific">Capsicum annuum</name>
    <name type="common">Capsicum pepper</name>
    <dbReference type="NCBI Taxonomy" id="4072"/>
    <lineage>
        <taxon>Eukaryota</taxon>
        <taxon>Viridiplantae</taxon>
        <taxon>Streptophyta</taxon>
        <taxon>Embryophyta</taxon>
        <taxon>Tracheophyta</taxon>
        <taxon>Spermatophyta</taxon>
        <taxon>Magnoliopsida</taxon>
        <taxon>eudicotyledons</taxon>
        <taxon>Gunneridae</taxon>
        <taxon>Pentapetalae</taxon>
        <taxon>asterids</taxon>
        <taxon>lamiids</taxon>
        <taxon>Solanales</taxon>
        <taxon>Solanaceae</taxon>
        <taxon>Solanoideae</taxon>
        <taxon>Capsiceae</taxon>
        <taxon>Capsicum</taxon>
    </lineage>
</organism>
<keyword evidence="5" id="KW-1185">Reference proteome</keyword>
<dbReference type="GO" id="GO:0016787">
    <property type="term" value="F:hydrolase activity"/>
    <property type="evidence" value="ECO:0007669"/>
    <property type="project" value="UniProtKB-KW"/>
</dbReference>
<keyword evidence="1" id="KW-0378">Hydrolase</keyword>
<dbReference type="InterPro" id="IPR002921">
    <property type="entry name" value="Fungal_lipase-type"/>
</dbReference>
<dbReference type="EMBL" id="AYRZ02000001">
    <property type="protein sequence ID" value="PHT94148.1"/>
    <property type="molecule type" value="Genomic_DNA"/>
</dbReference>
<dbReference type="Pfam" id="PF01764">
    <property type="entry name" value="Lipase_3"/>
    <property type="match status" value="1"/>
</dbReference>
<feature type="compositionally biased region" description="Polar residues" evidence="2">
    <location>
        <begin position="327"/>
        <end position="337"/>
    </location>
</feature>
<name>A0A2G3AIY1_CAPAN</name>
<dbReference type="OMA" id="EGEMWFE"/>
<evidence type="ECO:0000256" key="2">
    <source>
        <dbReference type="SAM" id="MobiDB-lite"/>
    </source>
</evidence>
<comment type="caution">
    <text evidence="4">The sequence shown here is derived from an EMBL/GenBank/DDBJ whole genome shotgun (WGS) entry which is preliminary data.</text>
</comment>
<dbReference type="PANTHER" id="PTHR46023">
    <property type="entry name" value="LIPASE CLASS 3 PROTEIN-LIKE"/>
    <property type="match status" value="1"/>
</dbReference>
<evidence type="ECO:0000259" key="3">
    <source>
        <dbReference type="Pfam" id="PF01764"/>
    </source>
</evidence>
<reference evidence="4 5" key="1">
    <citation type="journal article" date="2014" name="Nat. Genet.">
        <title>Genome sequence of the hot pepper provides insights into the evolution of pungency in Capsicum species.</title>
        <authorList>
            <person name="Kim S."/>
            <person name="Park M."/>
            <person name="Yeom S.I."/>
            <person name="Kim Y.M."/>
            <person name="Lee J.M."/>
            <person name="Lee H.A."/>
            <person name="Seo E."/>
            <person name="Choi J."/>
            <person name="Cheong K."/>
            <person name="Kim K.T."/>
            <person name="Jung K."/>
            <person name="Lee G.W."/>
            <person name="Oh S.K."/>
            <person name="Bae C."/>
            <person name="Kim S.B."/>
            <person name="Lee H.Y."/>
            <person name="Kim S.Y."/>
            <person name="Kim M.S."/>
            <person name="Kang B.C."/>
            <person name="Jo Y.D."/>
            <person name="Yang H.B."/>
            <person name="Jeong H.J."/>
            <person name="Kang W.H."/>
            <person name="Kwon J.K."/>
            <person name="Shin C."/>
            <person name="Lim J.Y."/>
            <person name="Park J.H."/>
            <person name="Huh J.H."/>
            <person name="Kim J.S."/>
            <person name="Kim B.D."/>
            <person name="Cohen O."/>
            <person name="Paran I."/>
            <person name="Suh M.C."/>
            <person name="Lee S.B."/>
            <person name="Kim Y.K."/>
            <person name="Shin Y."/>
            <person name="Noh S.J."/>
            <person name="Park J."/>
            <person name="Seo Y.S."/>
            <person name="Kwon S.Y."/>
            <person name="Kim H.A."/>
            <person name="Park J.M."/>
            <person name="Kim H.J."/>
            <person name="Choi S.B."/>
            <person name="Bosland P.W."/>
            <person name="Reeves G."/>
            <person name="Jo S.H."/>
            <person name="Lee B.W."/>
            <person name="Cho H.T."/>
            <person name="Choi H.S."/>
            <person name="Lee M.S."/>
            <person name="Yu Y."/>
            <person name="Do Choi Y."/>
            <person name="Park B.S."/>
            <person name="van Deynze A."/>
            <person name="Ashrafi H."/>
            <person name="Hill T."/>
            <person name="Kim W.T."/>
            <person name="Pai H.S."/>
            <person name="Ahn H.K."/>
            <person name="Yeam I."/>
            <person name="Giovannoni J.J."/>
            <person name="Rose J.K."/>
            <person name="Sorensen I."/>
            <person name="Lee S.J."/>
            <person name="Kim R.W."/>
            <person name="Choi I.Y."/>
            <person name="Choi B.S."/>
            <person name="Lim J.S."/>
            <person name="Lee Y.H."/>
            <person name="Choi D."/>
        </authorList>
    </citation>
    <scope>NUCLEOTIDE SEQUENCE [LARGE SCALE GENOMIC DNA]</scope>
    <source>
        <strain evidence="5">cv. CM334</strain>
    </source>
</reference>
<dbReference type="Gramene" id="PHT94148">
    <property type="protein sequence ID" value="PHT94148"/>
    <property type="gene ID" value="T459_02030"/>
</dbReference>
<protein>
    <recommendedName>
        <fullName evidence="3">Fungal lipase-type domain-containing protein</fullName>
    </recommendedName>
</protein>
<dbReference type="AlphaFoldDB" id="A0A2G3AIY1"/>